<dbReference type="SMART" id="SM00724">
    <property type="entry name" value="TLC"/>
    <property type="match status" value="1"/>
</dbReference>
<keyword evidence="10" id="KW-1185">Reference proteome</keyword>
<feature type="region of interest" description="Disordered" evidence="6">
    <location>
        <begin position="263"/>
        <end position="283"/>
    </location>
</feature>
<dbReference type="Pfam" id="PF03798">
    <property type="entry name" value="TRAM_LAG1_CLN8"/>
    <property type="match status" value="1"/>
</dbReference>
<name>A0AAW1P9L7_9CHLO</name>
<evidence type="ECO:0000256" key="5">
    <source>
        <dbReference type="PROSITE-ProRule" id="PRU00205"/>
    </source>
</evidence>
<comment type="caution">
    <text evidence="9">The sequence shown here is derived from an EMBL/GenBank/DDBJ whole genome shotgun (WGS) entry which is preliminary data.</text>
</comment>
<dbReference type="PANTHER" id="PTHR13439:SF0">
    <property type="entry name" value="TOPOISOMERASE I DAMAGE AFFECTED PROTEIN 4"/>
    <property type="match status" value="1"/>
</dbReference>
<keyword evidence="4 5" id="KW-0472">Membrane</keyword>
<dbReference type="GO" id="GO:0005783">
    <property type="term" value="C:endoplasmic reticulum"/>
    <property type="evidence" value="ECO:0007669"/>
    <property type="project" value="TreeGrafter"/>
</dbReference>
<proteinExistence type="predicted"/>
<gene>
    <name evidence="9" type="ORF">WJX73_004397</name>
</gene>
<organism evidence="9 10">
    <name type="scientific">Symbiochloris irregularis</name>
    <dbReference type="NCBI Taxonomy" id="706552"/>
    <lineage>
        <taxon>Eukaryota</taxon>
        <taxon>Viridiplantae</taxon>
        <taxon>Chlorophyta</taxon>
        <taxon>core chlorophytes</taxon>
        <taxon>Trebouxiophyceae</taxon>
        <taxon>Trebouxiales</taxon>
        <taxon>Trebouxiaceae</taxon>
        <taxon>Symbiochloris</taxon>
    </lineage>
</organism>
<feature type="transmembrane region" description="Helical" evidence="7">
    <location>
        <begin position="151"/>
        <end position="172"/>
    </location>
</feature>
<sequence>MELDFLHQPDSILSSPIAHVLIAGLCFGCCEVFLTQGPPRAWLKKLFKPNERLKSRVDQTVQAANARIIGALHVMVQVPLAIIVMLSPEMRKNRIYSTSAYSSLMTSISAGYFLFDAFICMVHFEGLPYLLHGVFCFCAYTYAATSGFLHYYAAMFLMWEVSTPCVYVRWLLYHIDMHHTKLYVINGMLMLATFFCCRNILGTVMSINFFKDSNVELSHQQRPGDMPHAVIRGYLVVNVIMNGLNAMWFYKMAKGAVKVLARGPEGSNSQKREVTDYEERNNG</sequence>
<feature type="domain" description="TLC" evidence="8">
    <location>
        <begin position="59"/>
        <end position="261"/>
    </location>
</feature>
<dbReference type="InterPro" id="IPR050846">
    <property type="entry name" value="TLCD"/>
</dbReference>
<protein>
    <recommendedName>
        <fullName evidence="8">TLC domain-containing protein</fullName>
    </recommendedName>
</protein>
<dbReference type="EMBL" id="JALJOQ010000051">
    <property type="protein sequence ID" value="KAK9804464.1"/>
    <property type="molecule type" value="Genomic_DNA"/>
</dbReference>
<reference evidence="9 10" key="1">
    <citation type="journal article" date="2024" name="Nat. Commun.">
        <title>Phylogenomics reveals the evolutionary origins of lichenization in chlorophyte algae.</title>
        <authorList>
            <person name="Puginier C."/>
            <person name="Libourel C."/>
            <person name="Otte J."/>
            <person name="Skaloud P."/>
            <person name="Haon M."/>
            <person name="Grisel S."/>
            <person name="Petersen M."/>
            <person name="Berrin J.G."/>
            <person name="Delaux P.M."/>
            <person name="Dal Grande F."/>
            <person name="Keller J."/>
        </authorList>
    </citation>
    <scope>NUCLEOTIDE SEQUENCE [LARGE SCALE GENOMIC DNA]</scope>
    <source>
        <strain evidence="9 10">SAG 2036</strain>
    </source>
</reference>
<keyword evidence="2 5" id="KW-0812">Transmembrane</keyword>
<feature type="transmembrane region" description="Helical" evidence="7">
    <location>
        <begin position="127"/>
        <end position="145"/>
    </location>
</feature>
<evidence type="ECO:0000256" key="1">
    <source>
        <dbReference type="ARBA" id="ARBA00004141"/>
    </source>
</evidence>
<evidence type="ECO:0000256" key="4">
    <source>
        <dbReference type="ARBA" id="ARBA00023136"/>
    </source>
</evidence>
<dbReference type="PANTHER" id="PTHR13439">
    <property type="entry name" value="CT120 PROTEIN"/>
    <property type="match status" value="1"/>
</dbReference>
<feature type="transmembrane region" description="Helical" evidence="7">
    <location>
        <begin position="64"/>
        <end position="86"/>
    </location>
</feature>
<dbReference type="Proteomes" id="UP001465755">
    <property type="component" value="Unassembled WGS sequence"/>
</dbReference>
<evidence type="ECO:0000256" key="6">
    <source>
        <dbReference type="SAM" id="MobiDB-lite"/>
    </source>
</evidence>
<comment type="subcellular location">
    <subcellularLocation>
        <location evidence="1">Membrane</location>
        <topology evidence="1">Multi-pass membrane protein</topology>
    </subcellularLocation>
</comment>
<feature type="transmembrane region" description="Helical" evidence="7">
    <location>
        <begin position="20"/>
        <end position="43"/>
    </location>
</feature>
<dbReference type="GO" id="GO:0055088">
    <property type="term" value="P:lipid homeostasis"/>
    <property type="evidence" value="ECO:0007669"/>
    <property type="project" value="TreeGrafter"/>
</dbReference>
<evidence type="ECO:0000259" key="8">
    <source>
        <dbReference type="PROSITE" id="PS50922"/>
    </source>
</evidence>
<dbReference type="AlphaFoldDB" id="A0AAW1P9L7"/>
<feature type="transmembrane region" description="Helical" evidence="7">
    <location>
        <begin position="230"/>
        <end position="250"/>
    </location>
</feature>
<dbReference type="InterPro" id="IPR006634">
    <property type="entry name" value="TLC-dom"/>
</dbReference>
<feature type="transmembrane region" description="Helical" evidence="7">
    <location>
        <begin position="184"/>
        <end position="210"/>
    </location>
</feature>
<dbReference type="GO" id="GO:0016020">
    <property type="term" value="C:membrane"/>
    <property type="evidence" value="ECO:0007669"/>
    <property type="project" value="UniProtKB-SubCell"/>
</dbReference>
<dbReference type="PROSITE" id="PS50922">
    <property type="entry name" value="TLC"/>
    <property type="match status" value="1"/>
</dbReference>
<evidence type="ECO:0000313" key="10">
    <source>
        <dbReference type="Proteomes" id="UP001465755"/>
    </source>
</evidence>
<accession>A0AAW1P9L7</accession>
<evidence type="ECO:0000313" key="9">
    <source>
        <dbReference type="EMBL" id="KAK9804464.1"/>
    </source>
</evidence>
<evidence type="ECO:0000256" key="2">
    <source>
        <dbReference type="ARBA" id="ARBA00022692"/>
    </source>
</evidence>
<evidence type="ECO:0000256" key="3">
    <source>
        <dbReference type="ARBA" id="ARBA00022989"/>
    </source>
</evidence>
<keyword evidence="3 7" id="KW-1133">Transmembrane helix</keyword>
<feature type="compositionally biased region" description="Basic and acidic residues" evidence="6">
    <location>
        <begin position="270"/>
        <end position="283"/>
    </location>
</feature>
<feature type="transmembrane region" description="Helical" evidence="7">
    <location>
        <begin position="98"/>
        <end position="115"/>
    </location>
</feature>
<evidence type="ECO:0000256" key="7">
    <source>
        <dbReference type="SAM" id="Phobius"/>
    </source>
</evidence>